<dbReference type="PANTHER" id="PTHR12147">
    <property type="entry name" value="METALLOPEPTIDASE M28 FAMILY MEMBER"/>
    <property type="match status" value="1"/>
</dbReference>
<feature type="transmembrane region" description="Helical" evidence="1">
    <location>
        <begin position="419"/>
        <end position="437"/>
    </location>
</feature>
<dbReference type="Gene3D" id="3.40.630.10">
    <property type="entry name" value="Zn peptidases"/>
    <property type="match status" value="1"/>
</dbReference>
<protein>
    <submittedName>
        <fullName evidence="3">M20/M25/M40 family metallo-hydrolase</fullName>
    </submittedName>
</protein>
<feature type="transmembrane region" description="Helical" evidence="1">
    <location>
        <begin position="449"/>
        <end position="466"/>
    </location>
</feature>
<feature type="transmembrane region" description="Helical" evidence="1">
    <location>
        <begin position="376"/>
        <end position="399"/>
    </location>
</feature>
<dbReference type="InterPro" id="IPR045175">
    <property type="entry name" value="M28_fam"/>
</dbReference>
<dbReference type="Pfam" id="PF04389">
    <property type="entry name" value="Peptidase_M28"/>
    <property type="match status" value="1"/>
</dbReference>
<feature type="transmembrane region" description="Helical" evidence="1">
    <location>
        <begin position="346"/>
        <end position="364"/>
    </location>
</feature>
<sequence>MLIFRRLAPLLPLIGVVLAVLVTAGIMAVPRPVACDADPREFSAERAMSHIETLADEPHSLLDREAHARARDDVIAMFTELGYQPEIHAHPMKLQQFPGVEKLDGVNAESIVVRIPGTSDRTLMMMAHYDSAFSSESTATLEPGTSHGAADDGYGVATIVETLRALRAEGRQLANSLLVVITDAEEAGMVGATNEFEYHSADYNNVELVINIEARGMNGPALMFETSRDNAALLDLFLRYAPDPVTTSMLPSVYRMMPNGTDLSIPLSHGFTGLNIAAIGEGDHYHHATDSPEFVDLGSLQHYGNQVLAVSRAWLFDANAPQLEADSDADFFPVWRGVVVRYPTQVGIGIGVAAVALAVAAIVLRTRSEHWRRVLGTVWGLVWRSTVIGAAAWLVQQGVSALGWGPPAGGLGPNPLLDWEFWGIAIAGIGWLAWFLVQRWRAGLKDETTAAVLSLLAIGAVVFMIVMPGGAYTVTLTLAVTALTVLLPMPWRLPAAALSALAVGVLFSMPIMLVHMSMSMNQLAVPVLFSIIPVGALTLLVLQSIPERASAR</sequence>
<keyword evidence="1" id="KW-0812">Transmembrane</keyword>
<dbReference type="SUPFAM" id="SSF53187">
    <property type="entry name" value="Zn-dependent exopeptidases"/>
    <property type="match status" value="1"/>
</dbReference>
<keyword evidence="4" id="KW-1185">Reference proteome</keyword>
<gene>
    <name evidence="3" type="ORF">J5A65_03675</name>
</gene>
<dbReference type="RefSeq" id="WP_212325449.1">
    <property type="nucleotide sequence ID" value="NZ_AP024463.1"/>
</dbReference>
<accession>A0ABX7Y6J2</accession>
<dbReference type="EMBL" id="CP072384">
    <property type="protein sequence ID" value="QUC08844.1"/>
    <property type="molecule type" value="Genomic_DNA"/>
</dbReference>
<feature type="transmembrane region" description="Helical" evidence="1">
    <location>
        <begin position="523"/>
        <end position="542"/>
    </location>
</feature>
<keyword evidence="1" id="KW-0472">Membrane</keyword>
<keyword evidence="1" id="KW-1133">Transmembrane helix</keyword>
<name>A0ABX7Y6J2_9ACTN</name>
<dbReference type="InterPro" id="IPR007484">
    <property type="entry name" value="Peptidase_M28"/>
</dbReference>
<organism evidence="3 4">
    <name type="scientific">Arachnia rubra</name>
    <dbReference type="NCBI Taxonomy" id="1547448"/>
    <lineage>
        <taxon>Bacteria</taxon>
        <taxon>Bacillati</taxon>
        <taxon>Actinomycetota</taxon>
        <taxon>Actinomycetes</taxon>
        <taxon>Propionibacteriales</taxon>
        <taxon>Propionibacteriaceae</taxon>
        <taxon>Arachnia</taxon>
    </lineage>
</organism>
<proteinExistence type="predicted"/>
<evidence type="ECO:0000313" key="3">
    <source>
        <dbReference type="EMBL" id="QUC08844.1"/>
    </source>
</evidence>
<dbReference type="PANTHER" id="PTHR12147:SF26">
    <property type="entry name" value="PEPTIDASE M28 DOMAIN-CONTAINING PROTEIN"/>
    <property type="match status" value="1"/>
</dbReference>
<evidence type="ECO:0000256" key="1">
    <source>
        <dbReference type="SAM" id="Phobius"/>
    </source>
</evidence>
<reference evidence="3 4" key="1">
    <citation type="submission" date="2021-03" db="EMBL/GenBank/DDBJ databases">
        <title>Human Oral Microbial Genomes.</title>
        <authorList>
            <person name="Johnston C.D."/>
            <person name="Chen T."/>
            <person name="Dewhirst F.E."/>
        </authorList>
    </citation>
    <scope>NUCLEOTIDE SEQUENCE [LARGE SCALE GENOMIC DNA]</scope>
    <source>
        <strain evidence="3 4">DSMZ 100122</strain>
    </source>
</reference>
<feature type="domain" description="Peptidase M28" evidence="2">
    <location>
        <begin position="111"/>
        <end position="310"/>
    </location>
</feature>
<dbReference type="Proteomes" id="UP000678513">
    <property type="component" value="Chromosome"/>
</dbReference>
<evidence type="ECO:0000313" key="4">
    <source>
        <dbReference type="Proteomes" id="UP000678513"/>
    </source>
</evidence>
<evidence type="ECO:0000259" key="2">
    <source>
        <dbReference type="Pfam" id="PF04389"/>
    </source>
</evidence>
<feature type="transmembrane region" description="Helical" evidence="1">
    <location>
        <begin position="496"/>
        <end position="517"/>
    </location>
</feature>